<reference evidence="1" key="1">
    <citation type="journal article" date="2023" name="Plant J.">
        <title>Genome sequences and population genomics provide insights into the demographic history, inbreeding, and mutation load of two 'living fossil' tree species of Dipteronia.</title>
        <authorList>
            <person name="Feng Y."/>
            <person name="Comes H.P."/>
            <person name="Chen J."/>
            <person name="Zhu S."/>
            <person name="Lu R."/>
            <person name="Zhang X."/>
            <person name="Li P."/>
            <person name="Qiu J."/>
            <person name="Olsen K.M."/>
            <person name="Qiu Y."/>
        </authorList>
    </citation>
    <scope>NUCLEOTIDE SEQUENCE</scope>
    <source>
        <strain evidence="1">KIB01</strain>
    </source>
</reference>
<evidence type="ECO:0000313" key="1">
    <source>
        <dbReference type="EMBL" id="KAK2662408.1"/>
    </source>
</evidence>
<proteinExistence type="predicted"/>
<sequence length="79" mass="8231">MDTRISDRVSRPGTRIAISGFFPGGYPVSQNPGTRSWPGTVLQKSPTWAPSRRLVASQSPTAAISVESATFGGKGAVVA</sequence>
<organism evidence="1 2">
    <name type="scientific">Dipteronia dyeriana</name>
    <dbReference type="NCBI Taxonomy" id="168575"/>
    <lineage>
        <taxon>Eukaryota</taxon>
        <taxon>Viridiplantae</taxon>
        <taxon>Streptophyta</taxon>
        <taxon>Embryophyta</taxon>
        <taxon>Tracheophyta</taxon>
        <taxon>Spermatophyta</taxon>
        <taxon>Magnoliopsida</taxon>
        <taxon>eudicotyledons</taxon>
        <taxon>Gunneridae</taxon>
        <taxon>Pentapetalae</taxon>
        <taxon>rosids</taxon>
        <taxon>malvids</taxon>
        <taxon>Sapindales</taxon>
        <taxon>Sapindaceae</taxon>
        <taxon>Hippocastanoideae</taxon>
        <taxon>Acereae</taxon>
        <taxon>Dipteronia</taxon>
    </lineage>
</organism>
<evidence type="ECO:0000313" key="2">
    <source>
        <dbReference type="Proteomes" id="UP001280121"/>
    </source>
</evidence>
<accession>A0AAD9XP22</accession>
<protein>
    <submittedName>
        <fullName evidence="1">Uncharacterized protein</fullName>
    </submittedName>
</protein>
<dbReference type="AlphaFoldDB" id="A0AAD9XP22"/>
<dbReference type="Proteomes" id="UP001280121">
    <property type="component" value="Unassembled WGS sequence"/>
</dbReference>
<name>A0AAD9XP22_9ROSI</name>
<gene>
    <name evidence="1" type="ORF">Ddye_000982</name>
</gene>
<dbReference type="EMBL" id="JANJYI010000001">
    <property type="protein sequence ID" value="KAK2662408.1"/>
    <property type="molecule type" value="Genomic_DNA"/>
</dbReference>
<keyword evidence="2" id="KW-1185">Reference proteome</keyword>
<comment type="caution">
    <text evidence="1">The sequence shown here is derived from an EMBL/GenBank/DDBJ whole genome shotgun (WGS) entry which is preliminary data.</text>
</comment>